<proteinExistence type="predicted"/>
<keyword evidence="1" id="KW-1133">Transmembrane helix</keyword>
<organism evidence="2 4">
    <name type="scientific">Oerskovia enterophila</name>
    <dbReference type="NCBI Taxonomy" id="43678"/>
    <lineage>
        <taxon>Bacteria</taxon>
        <taxon>Bacillati</taxon>
        <taxon>Actinomycetota</taxon>
        <taxon>Actinomycetes</taxon>
        <taxon>Micrococcales</taxon>
        <taxon>Cellulomonadaceae</taxon>
        <taxon>Oerskovia</taxon>
    </lineage>
</organism>
<dbReference type="PATRIC" id="fig|43678.3.peg.411"/>
<dbReference type="Proteomes" id="UP000093412">
    <property type="component" value="Unassembled WGS sequence"/>
</dbReference>
<name>A0A163SZA5_9CELL</name>
<reference evidence="2 4" key="1">
    <citation type="submission" date="2016-01" db="EMBL/GenBank/DDBJ databases">
        <title>Genome sequence of Oerskovia enterophila VJag, an agar and cellulose degrading bacterium.</title>
        <authorList>
            <person name="Poehlein A."/>
            <person name="Jag V."/>
            <person name="Bengelsdorf F."/>
            <person name="Duerre P."/>
            <person name="Daniel R."/>
        </authorList>
    </citation>
    <scope>NUCLEOTIDE SEQUENCE [LARGE SCALE GENOMIC DNA]</scope>
    <source>
        <strain evidence="2 4">VJag</strain>
    </source>
</reference>
<evidence type="ECO:0000313" key="2">
    <source>
        <dbReference type="EMBL" id="KZM36911.1"/>
    </source>
</evidence>
<dbReference type="RefSeq" id="WP_056647571.1">
    <property type="nucleotide sequence ID" value="NZ_JBEPRG010000031.1"/>
</dbReference>
<keyword evidence="1" id="KW-0812">Transmembrane</keyword>
<feature type="transmembrane region" description="Helical" evidence="1">
    <location>
        <begin position="36"/>
        <end position="54"/>
    </location>
</feature>
<feature type="transmembrane region" description="Helical" evidence="1">
    <location>
        <begin position="66"/>
        <end position="86"/>
    </location>
</feature>
<accession>A0A163SZA5</accession>
<protein>
    <recommendedName>
        <fullName evidence="6">Integral membrane protein</fullName>
    </recommendedName>
</protein>
<dbReference type="EMBL" id="LRIE01000037">
    <property type="protein sequence ID" value="KZM36911.1"/>
    <property type="molecule type" value="Genomic_DNA"/>
</dbReference>
<gene>
    <name evidence="3" type="ORF">OERS_34990</name>
    <name evidence="2" type="ORF">OJAG_03850</name>
</gene>
<evidence type="ECO:0000313" key="4">
    <source>
        <dbReference type="Proteomes" id="UP000076447"/>
    </source>
</evidence>
<dbReference type="STRING" id="43678.OJAG_03850"/>
<reference evidence="3 5" key="2">
    <citation type="submission" date="2016-06" db="EMBL/GenBank/DDBJ databases">
        <title>Genome sequence of Oerskovia enterophila DSM 43852.</title>
        <authorList>
            <person name="Poehlein A."/>
            <person name="Jag V."/>
            <person name="Bengelsdorf F.R."/>
            <person name="Daniel R."/>
            <person name="Duerre P."/>
        </authorList>
    </citation>
    <scope>NUCLEOTIDE SEQUENCE [LARGE SCALE GENOMIC DNA]</scope>
    <source>
        <strain evidence="3 5">DSM 43852</strain>
    </source>
</reference>
<dbReference type="OrthoDB" id="3830423at2"/>
<dbReference type="EMBL" id="MAQA01000056">
    <property type="protein sequence ID" value="OCI29811.1"/>
    <property type="molecule type" value="Genomic_DNA"/>
</dbReference>
<keyword evidence="5" id="KW-1185">Reference proteome</keyword>
<dbReference type="AlphaFoldDB" id="A0A163SZA5"/>
<dbReference type="Proteomes" id="UP000076447">
    <property type="component" value="Unassembled WGS sequence"/>
</dbReference>
<comment type="caution">
    <text evidence="2">The sequence shown here is derived from an EMBL/GenBank/DDBJ whole genome shotgun (WGS) entry which is preliminary data.</text>
</comment>
<evidence type="ECO:0000313" key="5">
    <source>
        <dbReference type="Proteomes" id="UP000093412"/>
    </source>
</evidence>
<feature type="transmembrane region" description="Helical" evidence="1">
    <location>
        <begin position="6"/>
        <end position="24"/>
    </location>
</feature>
<sequence length="116" mass="11979">MEIVYNVFAVLHFVGWAIVLGGYFVSLKSAALNKGVFHGAATAAVAGILMVGVAEMSGMWDDGGPSMVKIGIKLVIAVIIAVLAFVGVRQGDKISPALKHSIGGLTLVNIIVAVFV</sequence>
<evidence type="ECO:0000256" key="1">
    <source>
        <dbReference type="SAM" id="Phobius"/>
    </source>
</evidence>
<evidence type="ECO:0000313" key="3">
    <source>
        <dbReference type="EMBL" id="OCI29811.1"/>
    </source>
</evidence>
<keyword evidence="1" id="KW-0472">Membrane</keyword>
<evidence type="ECO:0008006" key="6">
    <source>
        <dbReference type="Google" id="ProtNLM"/>
    </source>
</evidence>